<feature type="domain" description="Bacterial repeat" evidence="1">
    <location>
        <begin position="385"/>
        <end position="439"/>
    </location>
</feature>
<feature type="domain" description="Bacterial repeat" evidence="1">
    <location>
        <begin position="449"/>
        <end position="512"/>
    </location>
</feature>
<dbReference type="Pfam" id="PF13306">
    <property type="entry name" value="LRR_5"/>
    <property type="match status" value="2"/>
</dbReference>
<reference evidence="2" key="2">
    <citation type="journal article" date="2021" name="PeerJ">
        <title>Extensive microbial diversity within the chicken gut microbiome revealed by metagenomics and culture.</title>
        <authorList>
            <person name="Gilroy R."/>
            <person name="Ravi A."/>
            <person name="Getino M."/>
            <person name="Pursley I."/>
            <person name="Horton D.L."/>
            <person name="Alikhan N.F."/>
            <person name="Baker D."/>
            <person name="Gharbi K."/>
            <person name="Hall N."/>
            <person name="Watson M."/>
            <person name="Adriaenssens E.M."/>
            <person name="Foster-Nyarko E."/>
            <person name="Jarju S."/>
            <person name="Secka A."/>
            <person name="Antonio M."/>
            <person name="Oren A."/>
            <person name="Chaudhuri R.R."/>
            <person name="La Ragione R."/>
            <person name="Hildebrand F."/>
            <person name="Pallen M.J."/>
        </authorList>
    </citation>
    <scope>NUCLEOTIDE SEQUENCE</scope>
    <source>
        <strain evidence="2">3924</strain>
    </source>
</reference>
<name>A0A940DK82_9BACT</name>
<dbReference type="PANTHER" id="PTHR45661:SF3">
    <property type="entry name" value="IG-LIKE DOMAIN-CONTAINING PROTEIN"/>
    <property type="match status" value="1"/>
</dbReference>
<dbReference type="InterPro" id="IPR044060">
    <property type="entry name" value="Bacterial_rp_domain"/>
</dbReference>
<gene>
    <name evidence="2" type="ORF">IAC51_06335</name>
</gene>
<protein>
    <submittedName>
        <fullName evidence="2">Leucine-rich repeat protein</fullName>
    </submittedName>
</protein>
<reference evidence="2" key="1">
    <citation type="submission" date="2020-10" db="EMBL/GenBank/DDBJ databases">
        <authorList>
            <person name="Gilroy R."/>
        </authorList>
    </citation>
    <scope>NUCLEOTIDE SEQUENCE</scope>
    <source>
        <strain evidence="2">3924</strain>
    </source>
</reference>
<feature type="domain" description="Bacterial repeat" evidence="1">
    <location>
        <begin position="530"/>
        <end position="570"/>
    </location>
</feature>
<dbReference type="Gene3D" id="3.40.50.12480">
    <property type="match status" value="1"/>
</dbReference>
<accession>A0A940DK82</accession>
<dbReference type="InterPro" id="IPR026906">
    <property type="entry name" value="LRR_5"/>
</dbReference>
<feature type="non-terminal residue" evidence="2">
    <location>
        <position position="576"/>
    </location>
</feature>
<evidence type="ECO:0000259" key="1">
    <source>
        <dbReference type="Pfam" id="PF18998"/>
    </source>
</evidence>
<comment type="caution">
    <text evidence="2">The sequence shown here is derived from an EMBL/GenBank/DDBJ whole genome shotgun (WGS) entry which is preliminary data.</text>
</comment>
<sequence>MAGCAHLLEADISCTSLDSLYYNATGTFYGCLWIEKIRVPNGLTHFWGSTFDCCLNLTDINMPDSLIYIGPYVFNACYALDSIVIPAKTNHIDPLFALETHSLEKIVVDPDNPYFKSDDGVLYTVSGRTMYTIPFSLPKDTLIFPENVDTVNELAFASHYNNLGQLPYFHDSTDYIRHFVFNDGLRILGEYAFHCSPLETAENFGHTSVSHIPKSCFSGSLLRGIELPIELSSIAPWAFDYCLCLDSVRFLGSVVSSIGEAAFSRCTSLDSLDLSAQTRLKTISASLCQSDSALRSVLLPTSIDSIGNYAFSGCVSLSEIEVPILDPIPVDEHDFSGVDKSSCRLIVPAPSIGKYRAAPVWRDFLNIESGDLLTITVLSADSLMGGVTGTGVYRYGDNPYIAANPARGYRFTRWSDGSTEQYRRVALTSDSTISAYFDLDPEFQYRVSVRTADRTMGSVSPTTAYARHGETVTITATPLSGYRFALWSDSVTANPRDIIVTRDTVLTAHFAPAAPVTPDTFAVTLLCDSAMGEVSGSGRYPEGTAATLTATPREGYAFTRWEDNHGLTFTDNPLTL</sequence>
<dbReference type="Pfam" id="PF18998">
    <property type="entry name" value="Flg_new_2"/>
    <property type="match status" value="3"/>
</dbReference>
<dbReference type="SUPFAM" id="SSF52058">
    <property type="entry name" value="L domain-like"/>
    <property type="match status" value="1"/>
</dbReference>
<dbReference type="PANTHER" id="PTHR45661">
    <property type="entry name" value="SURFACE ANTIGEN"/>
    <property type="match status" value="1"/>
</dbReference>
<organism evidence="2 3">
    <name type="scientific">Candidatus Aphodosoma intestinipullorum</name>
    <dbReference type="NCBI Taxonomy" id="2840674"/>
    <lineage>
        <taxon>Bacteria</taxon>
        <taxon>Pseudomonadati</taxon>
        <taxon>Bacteroidota</taxon>
        <taxon>Bacteroidia</taxon>
        <taxon>Bacteroidales</taxon>
        <taxon>Candidatus Aphodosoma</taxon>
    </lineage>
</organism>
<proteinExistence type="predicted"/>
<dbReference type="Proteomes" id="UP000712007">
    <property type="component" value="Unassembled WGS sequence"/>
</dbReference>
<dbReference type="Gene3D" id="3.80.10.10">
    <property type="entry name" value="Ribonuclease Inhibitor"/>
    <property type="match status" value="2"/>
</dbReference>
<dbReference type="EMBL" id="JADIMV010000110">
    <property type="protein sequence ID" value="MBO8440253.1"/>
    <property type="molecule type" value="Genomic_DNA"/>
</dbReference>
<evidence type="ECO:0000313" key="2">
    <source>
        <dbReference type="EMBL" id="MBO8440253.1"/>
    </source>
</evidence>
<dbReference type="InterPro" id="IPR032675">
    <property type="entry name" value="LRR_dom_sf"/>
</dbReference>
<evidence type="ECO:0000313" key="3">
    <source>
        <dbReference type="Proteomes" id="UP000712007"/>
    </source>
</evidence>
<dbReference type="InterPro" id="IPR053139">
    <property type="entry name" value="Surface_bspA-like"/>
</dbReference>
<dbReference type="AlphaFoldDB" id="A0A940DK82"/>